<reference evidence="3" key="1">
    <citation type="journal article" date="2019" name="Int. J. Syst. Evol. Microbiol.">
        <title>The Global Catalogue of Microorganisms (GCM) 10K type strain sequencing project: providing services to taxonomists for standard genome sequencing and annotation.</title>
        <authorList>
            <consortium name="The Broad Institute Genomics Platform"/>
            <consortium name="The Broad Institute Genome Sequencing Center for Infectious Disease"/>
            <person name="Wu L."/>
            <person name="Ma J."/>
        </authorList>
    </citation>
    <scope>NUCLEOTIDE SEQUENCE [LARGE SCALE GENOMIC DNA]</scope>
    <source>
        <strain evidence="3">JCM 12393</strain>
    </source>
</reference>
<feature type="region of interest" description="Disordered" evidence="1">
    <location>
        <begin position="31"/>
        <end position="53"/>
    </location>
</feature>
<comment type="caution">
    <text evidence="2">The sequence shown here is derived from an EMBL/GenBank/DDBJ whole genome shotgun (WGS) entry which is preliminary data.</text>
</comment>
<dbReference type="EMBL" id="BAAAKJ010000411">
    <property type="protein sequence ID" value="GAA1411489.1"/>
    <property type="molecule type" value="Genomic_DNA"/>
</dbReference>
<keyword evidence="3" id="KW-1185">Reference proteome</keyword>
<evidence type="ECO:0000313" key="2">
    <source>
        <dbReference type="EMBL" id="GAA1411489.1"/>
    </source>
</evidence>
<accession>A0ABP4J6Q6</accession>
<protein>
    <submittedName>
        <fullName evidence="2">Uncharacterized protein</fullName>
    </submittedName>
</protein>
<organism evidence="2 3">
    <name type="scientific">Kitasatospora putterlickiae</name>
    <dbReference type="NCBI Taxonomy" id="221725"/>
    <lineage>
        <taxon>Bacteria</taxon>
        <taxon>Bacillati</taxon>
        <taxon>Actinomycetota</taxon>
        <taxon>Actinomycetes</taxon>
        <taxon>Kitasatosporales</taxon>
        <taxon>Streptomycetaceae</taxon>
        <taxon>Kitasatospora</taxon>
    </lineage>
</organism>
<evidence type="ECO:0000256" key="1">
    <source>
        <dbReference type="SAM" id="MobiDB-lite"/>
    </source>
</evidence>
<sequence>MGAAEAVGAGAPGAVRPTVTKAVASSAAAVLRRDMSGTSRETNAREVRPVLPSSSVLPLFARHPVTDS</sequence>
<evidence type="ECO:0000313" key="3">
    <source>
        <dbReference type="Proteomes" id="UP001499863"/>
    </source>
</evidence>
<proteinExistence type="predicted"/>
<dbReference type="Proteomes" id="UP001499863">
    <property type="component" value="Unassembled WGS sequence"/>
</dbReference>
<gene>
    <name evidence="2" type="ORF">GCM10009639_63160</name>
</gene>
<name>A0ABP4J6Q6_9ACTN</name>